<feature type="compositionally biased region" description="Polar residues" evidence="1">
    <location>
        <begin position="816"/>
        <end position="828"/>
    </location>
</feature>
<comment type="caution">
    <text evidence="4">The sequence shown here is derived from an EMBL/GenBank/DDBJ whole genome shotgun (WGS) entry which is preliminary data.</text>
</comment>
<feature type="domain" description="PAP/OAS1 substrate-binding-related" evidence="3">
    <location>
        <begin position="176"/>
        <end position="368"/>
    </location>
</feature>
<dbReference type="Gene3D" id="3.30.460.10">
    <property type="entry name" value="Beta Polymerase, domain 2"/>
    <property type="match status" value="1"/>
</dbReference>
<dbReference type="Pfam" id="PF22600">
    <property type="entry name" value="MTPAP-like_central"/>
    <property type="match status" value="1"/>
</dbReference>
<feature type="region of interest" description="Disordered" evidence="1">
    <location>
        <begin position="1298"/>
        <end position="1343"/>
    </location>
</feature>
<feature type="compositionally biased region" description="Low complexity" evidence="1">
    <location>
        <begin position="1326"/>
        <end position="1336"/>
    </location>
</feature>
<protein>
    <recommendedName>
        <fullName evidence="6">Polymerase nucleotidyl transferase domain-containing protein</fullName>
    </recommendedName>
</protein>
<name>A0A9D5HKQ4_9LILI</name>
<evidence type="ECO:0000256" key="1">
    <source>
        <dbReference type="SAM" id="MobiDB-lite"/>
    </source>
</evidence>
<dbReference type="PANTHER" id="PTHR45979">
    <property type="entry name" value="PAP/OAS1 SUBSTRATE-BINDING DOMAIN SUPERFAMILY"/>
    <property type="match status" value="1"/>
</dbReference>
<sequence length="1343" mass="147741">MGQHGGWAPPGGLQPNGLLSTEAAGVTRVLDEERWSLAEGRTAELIACIQPNRPSEERRNAVADYVRRLIMNCFPCQVCTFGSVPLKTYLPDGDIDLTAFSKNEDLKDKWAITVRDVLQNEEKNENAEFHVKEVQYIQAEVKIVKCLVENIVVDISFNQVGGLCTLCFLEEIDHLINHNHLFKRSIILIKAWCYYESRILGAHHGLISTYALETLVLYIFHVFNNSFAGPLEVLYRFLEFFSNFDWDKFCVSLWGPVPVNSLPEMIAEPPRKDGGALLLSKRFLDSCSMAYAVFPGGQESQGQPFISKHFNVIDPLRVNNNLGRKASKGNFFRIRSAFSFGAKRLAKLVHCPKENLIAELNQFFMNTWERHGSGNRPDAPSPRLSHLQTSKTVSHEEPNNSRSTSSVKRNNEHVGPSTGHEYQAEGGIAFQARTSQIFKNIRQQSANVGKTGAPSVSYTPIQKNISNPSNSRASDKIERTTSLRVSSQAEKNQKNSRPVYPLNDLGGQARFQFARTHSSPELIDSSAEVSFGGSQNKVLGTGKEQIALAKSEYGFARKESSYEASGCHSGISSDDPSSLRQISPHKSLRSSDLDSVSSDYQDVGFTTAGGDLSSVAEAIELQQEMDQEQQDLINLGASPSGHNFAAPVQVPIHFGAPHLPIPLPPSLASLGCAQRNLAGIYPTSFPLIDSAWPPKFDLSHAFISPQFSHSYPTSTLSSNSEEVESGNESCSVPEGNHEDNDHFWHEQVAASNIRFELETGGFHRIHPDDQKQANMGFLDSLSSLQLSNLGAPFMRGHQKFAKEDKESPTDDFTAFRHQTSRSSENNANERAGISRFVPVHQPGSSRSKPASENSWDGSSIKVSKSARDRRGRKPSVDTASLHGKTKSGWQHDDSSDLFSAQADDEASPRARTHQSPGYEPVEVTGSDPVIPISQLVVNSSQQKLVNNAGVLPFAFYPTGPPVPFLTMLPVYNFPPEAGHSNGPTGQLDGDEGLEHGHVNSCDQNFDSGENLDQFEAHLVSSALSTAPMPAEEHKADILNSDFVSHWQSLQYGRSCQNTRQQGPMYSSNAVPPLYLQGNFPWDGPGRPFSANGNLVTQITNYGPRLVPVTALQPGPRRNSGVQRFADEIPRYRRGTGTYLPNPKLSFRDRQSSNTRSHRGNQNFDQNDRPDRERGWVNSKSRSGGRSYGRPQAEKPSLQPDRLSATDSRSDRSWNSYRHEPITSYNSHNSSFRSTNSSNSSTSVAYGMYPLPALNANGASPTGPALPSVVMLYPYNQGVGYGSPAEPLEFGSIGPGSLSSMNEVHPNDGVSVRGAYDQRQNTYFGGSSRSSPDRVSSPPIPRTR</sequence>
<evidence type="ECO:0000259" key="2">
    <source>
        <dbReference type="Pfam" id="PF22600"/>
    </source>
</evidence>
<dbReference type="FunFam" id="3.30.460.10:FF:000046">
    <property type="entry name" value="PAP/OAS1 substrate-binding domain superfamily"/>
    <property type="match status" value="1"/>
</dbReference>
<feature type="compositionally biased region" description="Low complexity" evidence="1">
    <location>
        <begin position="1225"/>
        <end position="1240"/>
    </location>
</feature>
<organism evidence="4 5">
    <name type="scientific">Dioscorea zingiberensis</name>
    <dbReference type="NCBI Taxonomy" id="325984"/>
    <lineage>
        <taxon>Eukaryota</taxon>
        <taxon>Viridiplantae</taxon>
        <taxon>Streptophyta</taxon>
        <taxon>Embryophyta</taxon>
        <taxon>Tracheophyta</taxon>
        <taxon>Spermatophyta</taxon>
        <taxon>Magnoliopsida</taxon>
        <taxon>Liliopsida</taxon>
        <taxon>Dioscoreales</taxon>
        <taxon>Dioscoreaceae</taxon>
        <taxon>Dioscorea</taxon>
    </lineage>
</organism>
<feature type="region of interest" description="Disordered" evidence="1">
    <location>
        <begin position="800"/>
        <end position="925"/>
    </location>
</feature>
<proteinExistence type="predicted"/>
<dbReference type="InterPro" id="IPR058920">
    <property type="entry name" value="PAP-OAS1-bd-rel"/>
</dbReference>
<feature type="compositionally biased region" description="Polar residues" evidence="1">
    <location>
        <begin position="842"/>
        <end position="862"/>
    </location>
</feature>
<evidence type="ECO:0000313" key="5">
    <source>
        <dbReference type="Proteomes" id="UP001085076"/>
    </source>
</evidence>
<reference evidence="4" key="2">
    <citation type="journal article" date="2022" name="Hortic Res">
        <title>The genome of Dioscorea zingiberensis sheds light on the biosynthesis, origin and evolution of the medicinally important diosgenin saponins.</title>
        <authorList>
            <person name="Li Y."/>
            <person name="Tan C."/>
            <person name="Li Z."/>
            <person name="Guo J."/>
            <person name="Li S."/>
            <person name="Chen X."/>
            <person name="Wang C."/>
            <person name="Dai X."/>
            <person name="Yang H."/>
            <person name="Song W."/>
            <person name="Hou L."/>
            <person name="Xu J."/>
            <person name="Tong Z."/>
            <person name="Xu A."/>
            <person name="Yuan X."/>
            <person name="Wang W."/>
            <person name="Yang Q."/>
            <person name="Chen L."/>
            <person name="Sun Z."/>
            <person name="Wang K."/>
            <person name="Pan B."/>
            <person name="Chen J."/>
            <person name="Bao Y."/>
            <person name="Liu F."/>
            <person name="Qi X."/>
            <person name="Gang D.R."/>
            <person name="Wen J."/>
            <person name="Li J."/>
        </authorList>
    </citation>
    <scope>NUCLEOTIDE SEQUENCE</scope>
    <source>
        <strain evidence="4">Dzin_1.0</strain>
    </source>
</reference>
<feature type="compositionally biased region" description="Basic and acidic residues" evidence="1">
    <location>
        <begin position="1207"/>
        <end position="1220"/>
    </location>
</feature>
<reference evidence="4" key="1">
    <citation type="submission" date="2021-03" db="EMBL/GenBank/DDBJ databases">
        <authorList>
            <person name="Li Z."/>
            <person name="Yang C."/>
        </authorList>
    </citation>
    <scope>NUCLEOTIDE SEQUENCE</scope>
    <source>
        <strain evidence="4">Dzin_1.0</strain>
        <tissue evidence="4">Leaf</tissue>
    </source>
</reference>
<dbReference type="SUPFAM" id="SSF81631">
    <property type="entry name" value="PAP/OAS1 substrate-binding domain"/>
    <property type="match status" value="1"/>
</dbReference>
<dbReference type="Gene3D" id="1.10.1410.10">
    <property type="match status" value="1"/>
</dbReference>
<dbReference type="OrthoDB" id="273917at2759"/>
<dbReference type="InterPro" id="IPR058921">
    <property type="entry name" value="PAP/OAS1-rel"/>
</dbReference>
<feature type="region of interest" description="Disordered" evidence="1">
    <location>
        <begin position="1110"/>
        <end position="1240"/>
    </location>
</feature>
<evidence type="ECO:0000313" key="4">
    <source>
        <dbReference type="EMBL" id="KAJ0980205.1"/>
    </source>
</evidence>
<dbReference type="EMBL" id="JAGGNH010000002">
    <property type="protein sequence ID" value="KAJ0980205.1"/>
    <property type="molecule type" value="Genomic_DNA"/>
</dbReference>
<dbReference type="CDD" id="cd05402">
    <property type="entry name" value="NT_PAP_TUTase"/>
    <property type="match status" value="1"/>
</dbReference>
<feature type="region of interest" description="Disordered" evidence="1">
    <location>
        <begin position="713"/>
        <end position="735"/>
    </location>
</feature>
<dbReference type="SUPFAM" id="SSF81301">
    <property type="entry name" value="Nucleotidyltransferase"/>
    <property type="match status" value="1"/>
</dbReference>
<gene>
    <name evidence="4" type="ORF">J5N97_008460</name>
</gene>
<feature type="compositionally biased region" description="Polar residues" evidence="1">
    <location>
        <begin position="1151"/>
        <end position="1164"/>
    </location>
</feature>
<feature type="domain" description="Poly(A) RNA polymerase mitochondrial-like central palm" evidence="2">
    <location>
        <begin position="44"/>
        <end position="163"/>
    </location>
</feature>
<feature type="region of interest" description="Disordered" evidence="1">
    <location>
        <begin position="445"/>
        <end position="503"/>
    </location>
</feature>
<feature type="compositionally biased region" description="Polar residues" evidence="1">
    <location>
        <begin position="570"/>
        <end position="581"/>
    </location>
</feature>
<evidence type="ECO:0008006" key="6">
    <source>
        <dbReference type="Google" id="ProtNLM"/>
    </source>
</evidence>
<keyword evidence="5" id="KW-1185">Reference proteome</keyword>
<dbReference type="Proteomes" id="UP001085076">
    <property type="component" value="Miscellaneous, Linkage group lg02"/>
</dbReference>
<feature type="compositionally biased region" description="Low complexity" evidence="1">
    <location>
        <begin position="1180"/>
        <end position="1189"/>
    </location>
</feature>
<dbReference type="PANTHER" id="PTHR45979:SF30">
    <property type="entry name" value="NUCLEOTIDYLTRANSFERASE"/>
    <property type="match status" value="1"/>
</dbReference>
<feature type="compositionally biased region" description="Basic and acidic residues" evidence="1">
    <location>
        <begin position="1165"/>
        <end position="1174"/>
    </location>
</feature>
<dbReference type="InterPro" id="IPR043519">
    <property type="entry name" value="NT_sf"/>
</dbReference>
<feature type="region of interest" description="Disordered" evidence="1">
    <location>
        <begin position="371"/>
        <end position="422"/>
    </location>
</feature>
<feature type="compositionally biased region" description="Polar residues" evidence="1">
    <location>
        <begin position="445"/>
        <end position="472"/>
    </location>
</feature>
<dbReference type="Pfam" id="PF26180">
    <property type="entry name" value="PAP-OAS1"/>
    <property type="match status" value="1"/>
</dbReference>
<accession>A0A9D5HKQ4</accession>
<evidence type="ECO:0000259" key="3">
    <source>
        <dbReference type="Pfam" id="PF26180"/>
    </source>
</evidence>
<dbReference type="InterPro" id="IPR054708">
    <property type="entry name" value="MTPAP-like_central"/>
</dbReference>
<feature type="region of interest" description="Disordered" evidence="1">
    <location>
        <begin position="564"/>
        <end position="596"/>
    </location>
</feature>